<name>A0A4D7C6F8_9SPHN</name>
<accession>A0A4D7C6F8</accession>
<protein>
    <submittedName>
        <fullName evidence="1">Uncharacterized protein</fullName>
    </submittedName>
</protein>
<dbReference type="AlphaFoldDB" id="A0A4D7C6F8"/>
<dbReference type="PANTHER" id="PTHR34322">
    <property type="entry name" value="TRANSPOSASE, Y1_TNP DOMAIN-CONTAINING"/>
    <property type="match status" value="1"/>
</dbReference>
<dbReference type="InterPro" id="IPR036515">
    <property type="entry name" value="Transposase_17_sf"/>
</dbReference>
<keyword evidence="2" id="KW-1185">Reference proteome</keyword>
<sequence>MAWWQTGIAAVYSSEHLLLRWQDRFGAVAMDEAHLAAAVRTVSLDPVRARLVDAAQDWRWSGVAAHLATEEDALVRLAPVLERYGPFADFLGQEGDDETAWRALRMSETSGRPLGSDDWLDRVEAKTGRTVKPQKRGPKGEGNQVYFVNWHRNRKQISKLSHADSVIPAC</sequence>
<dbReference type="Gene3D" id="3.30.70.1290">
    <property type="entry name" value="Transposase IS200-like"/>
    <property type="match status" value="1"/>
</dbReference>
<dbReference type="GO" id="GO:0004803">
    <property type="term" value="F:transposase activity"/>
    <property type="evidence" value="ECO:0007669"/>
    <property type="project" value="InterPro"/>
</dbReference>
<dbReference type="EMBL" id="CP039704">
    <property type="protein sequence ID" value="QCI79410.1"/>
    <property type="molecule type" value="Genomic_DNA"/>
</dbReference>
<reference evidence="2" key="1">
    <citation type="submission" date="2019-04" db="EMBL/GenBank/DDBJ databases">
        <title>Complete genome sequence of Sphingomonas sp. W1-2-3.</title>
        <authorList>
            <person name="Im W.T."/>
        </authorList>
    </citation>
    <scope>NUCLEOTIDE SEQUENCE [LARGE SCALE GENOMIC DNA]</scope>
    <source>
        <strain evidence="2">W1-2-3</strain>
    </source>
</reference>
<dbReference type="RefSeq" id="WP_222874247.1">
    <property type="nucleotide sequence ID" value="NZ_CP039704.1"/>
</dbReference>
<gene>
    <name evidence="1" type="ORF">E6W36_07220</name>
</gene>
<dbReference type="GO" id="GO:0003677">
    <property type="term" value="F:DNA binding"/>
    <property type="evidence" value="ECO:0007669"/>
    <property type="project" value="InterPro"/>
</dbReference>
<evidence type="ECO:0000313" key="2">
    <source>
        <dbReference type="Proteomes" id="UP000298714"/>
    </source>
</evidence>
<dbReference type="GO" id="GO:0006313">
    <property type="term" value="P:DNA transposition"/>
    <property type="evidence" value="ECO:0007669"/>
    <property type="project" value="InterPro"/>
</dbReference>
<evidence type="ECO:0000313" key="1">
    <source>
        <dbReference type="EMBL" id="QCI79410.1"/>
    </source>
</evidence>
<dbReference type="Proteomes" id="UP000298714">
    <property type="component" value="Chromosome"/>
</dbReference>
<proteinExistence type="predicted"/>
<dbReference type="KEGG" id="hgn:E6W36_07220"/>
<dbReference type="PANTHER" id="PTHR34322:SF2">
    <property type="entry name" value="TRANSPOSASE IS200-LIKE DOMAIN-CONTAINING PROTEIN"/>
    <property type="match status" value="1"/>
</dbReference>
<organism evidence="1 2">
    <name type="scientific">Hankyongella ginsenosidimutans</name>
    <dbReference type="NCBI Taxonomy" id="1763828"/>
    <lineage>
        <taxon>Bacteria</taxon>
        <taxon>Pseudomonadati</taxon>
        <taxon>Pseudomonadota</taxon>
        <taxon>Alphaproteobacteria</taxon>
        <taxon>Sphingomonadales</taxon>
        <taxon>Sphingomonadaceae</taxon>
        <taxon>Hankyongella</taxon>
    </lineage>
</organism>